<feature type="binding site" evidence="9">
    <location>
        <position position="343"/>
    </location>
    <ligand>
        <name>Zn(2+)</name>
        <dbReference type="ChEBI" id="CHEBI:29105"/>
        <label>3</label>
    </ligand>
</feature>
<keyword evidence="8" id="KW-0862">Zinc</keyword>
<evidence type="ECO:0000256" key="11">
    <source>
        <dbReference type="RuleBase" id="RU003653"/>
    </source>
</evidence>
<feature type="binding site" evidence="9">
    <location>
        <position position="286"/>
    </location>
    <ligand>
        <name>a protein</name>
        <dbReference type="ChEBI" id="CHEBI:16541"/>
    </ligand>
    <ligandPart>
        <name>N-terminal L-methionine residue</name>
        <dbReference type="ChEBI" id="CHEBI:64731"/>
    </ligandPart>
</feature>
<dbReference type="Pfam" id="PF00557">
    <property type="entry name" value="Peptidase_M24"/>
    <property type="match status" value="1"/>
</dbReference>
<keyword evidence="3 9" id="KW-0963">Cytoplasm</keyword>
<evidence type="ECO:0000256" key="6">
    <source>
        <dbReference type="ARBA" id="ARBA00022771"/>
    </source>
</evidence>
<evidence type="ECO:0000313" key="13">
    <source>
        <dbReference type="EMBL" id="PAV72480.1"/>
    </source>
</evidence>
<gene>
    <name evidence="13" type="ORF">WR25_05893</name>
</gene>
<keyword evidence="7 9" id="KW-0378">Hydrolase</keyword>
<dbReference type="GO" id="GO:0006508">
    <property type="term" value="P:proteolysis"/>
    <property type="evidence" value="ECO:0007669"/>
    <property type="project" value="UniProtKB-KW"/>
</dbReference>
<evidence type="ECO:0000256" key="1">
    <source>
        <dbReference type="ARBA" id="ARBA00004496"/>
    </source>
</evidence>
<dbReference type="PROSITE" id="PS52013">
    <property type="entry name" value="ZF_C6H2"/>
    <property type="match status" value="1"/>
</dbReference>
<feature type="binding site" evidence="9">
    <location>
        <position position="204"/>
    </location>
    <ligand>
        <name>Zn(2+)</name>
        <dbReference type="ChEBI" id="CHEBI:29105"/>
        <label>3</label>
    </ligand>
</feature>
<keyword evidence="4 9" id="KW-0645">Protease</keyword>
<name>A0A2A2KF01_9BILA</name>
<dbReference type="InterPro" id="IPR036005">
    <property type="entry name" value="Creatinase/aminopeptidase-like"/>
</dbReference>
<dbReference type="Gene3D" id="6.10.140.2220">
    <property type="match status" value="1"/>
</dbReference>
<accession>A0A2A2KF01</accession>
<feature type="binding site" evidence="9">
    <location>
        <position position="215"/>
    </location>
    <ligand>
        <name>Zn(2+)</name>
        <dbReference type="ChEBI" id="CHEBI:29105"/>
        <label>3</label>
    </ligand>
</feature>
<comment type="function">
    <text evidence="9 11">Cotranslationally removes the N-terminal methionine from nascent proteins. The N-terminal methionine is often cleaved when the second residue in the primary sequence is small and uncharged (Met-Ala-, Cys, Gly, Pro, Ser, Thr, or Val).</text>
</comment>
<comment type="catalytic activity">
    <reaction evidence="9 11">
        <text>Release of N-terminal amino acids, preferentially methionine, from peptides and arylamides.</text>
        <dbReference type="EC" id="3.4.11.18"/>
    </reaction>
</comment>
<dbReference type="InterPro" id="IPR002467">
    <property type="entry name" value="Pept_M24A_MAP1"/>
</dbReference>
<comment type="caution">
    <text evidence="13">The sequence shown here is derived from an EMBL/GenBank/DDBJ whole genome shotgun (WGS) entry which is preliminary data.</text>
</comment>
<evidence type="ECO:0000256" key="4">
    <source>
        <dbReference type="ARBA" id="ARBA00022670"/>
    </source>
</evidence>
<protein>
    <recommendedName>
        <fullName evidence="11">Methionine aminopeptidase</fullName>
        <ecNumber evidence="11">3.4.11.18</ecNumber>
    </recommendedName>
</protein>
<dbReference type="Gene3D" id="3.90.230.10">
    <property type="entry name" value="Creatinase/methionine aminopeptidase superfamily"/>
    <property type="match status" value="1"/>
</dbReference>
<evidence type="ECO:0000256" key="3">
    <source>
        <dbReference type="ARBA" id="ARBA00022490"/>
    </source>
</evidence>
<dbReference type="EMBL" id="LIAE01008774">
    <property type="protein sequence ID" value="PAV72480.1"/>
    <property type="molecule type" value="Genomic_DNA"/>
</dbReference>
<comment type="similarity">
    <text evidence="9 10">Belongs to the peptidase M24A family. Methionine aminopeptidase type 1 subfamily.</text>
</comment>
<dbReference type="GO" id="GO:0070006">
    <property type="term" value="F:metalloaminopeptidase activity"/>
    <property type="evidence" value="ECO:0007669"/>
    <property type="project" value="UniProtKB-UniRule"/>
</dbReference>
<dbReference type="CDD" id="cd01086">
    <property type="entry name" value="MetAP1"/>
    <property type="match status" value="1"/>
</dbReference>
<feature type="domain" description="C6H2-type" evidence="12">
    <location>
        <begin position="7"/>
        <end position="60"/>
    </location>
</feature>
<feature type="binding site" evidence="9">
    <location>
        <position position="187"/>
    </location>
    <ligand>
        <name>a protein</name>
        <dbReference type="ChEBI" id="CHEBI:16541"/>
    </ligand>
    <ligandPart>
        <name>N-terminal L-methionine residue</name>
        <dbReference type="ChEBI" id="CHEBI:64731"/>
    </ligandPart>
</feature>
<dbReference type="PROSITE" id="PS00680">
    <property type="entry name" value="MAP_1"/>
    <property type="match status" value="1"/>
</dbReference>
<dbReference type="InterPro" id="IPR000994">
    <property type="entry name" value="Pept_M24"/>
</dbReference>
<dbReference type="PANTHER" id="PTHR43330:SF7">
    <property type="entry name" value="METHIONINE AMINOPEPTIDASE 1"/>
    <property type="match status" value="1"/>
</dbReference>
<sequence>MTGGMDGQICESENCGKPAKLRCPTCVKLDLKDAYFCEQDCFKANWAKHKAVHVDASQPYNPWPYYNFTGPLRPFPQSSRRAVPEHIPRPDYALHPEGVCLEERHAKSERVVKVLTDEEKEGLKVACKLGRECLDEAAKACAPGVTTDELDRVVHEAAIERECYPSPLGYYKFPKSCCTSVNEVICHGIPDMRKLENGDVCNVDVTVYHRGFHGDLNETFFVGDKVDEESRKLVRVTYECLQEAIKIVRPGVKFREIGNVIQKHANANGFSVVKAYCGHGIHRLFHTAPNIPHYAKNNAVGVMKAGNAFTIEPMINAGIWNDGRWPDDWTAVTVDGKRSAQFEQTLLVTDSGCEVLTARRPSGRPWFMDQLADVYGEQI</sequence>
<dbReference type="FunFam" id="3.90.230.10:FF:000010">
    <property type="entry name" value="Methionine aminopeptidase"/>
    <property type="match status" value="1"/>
</dbReference>
<comment type="subcellular location">
    <subcellularLocation>
        <location evidence="1 9">Cytoplasm</location>
    </subcellularLocation>
</comment>
<keyword evidence="2 9" id="KW-0031">Aminopeptidase</keyword>
<evidence type="ECO:0000313" key="14">
    <source>
        <dbReference type="Proteomes" id="UP000218231"/>
    </source>
</evidence>
<dbReference type="Pfam" id="PF15801">
    <property type="entry name" value="zf-C6H2"/>
    <property type="match status" value="1"/>
</dbReference>
<keyword evidence="14" id="KW-1185">Reference proteome</keyword>
<dbReference type="GO" id="GO:0004239">
    <property type="term" value="F:initiator methionyl aminopeptidase activity"/>
    <property type="evidence" value="ECO:0007669"/>
    <property type="project" value="UniProtKB-UniRule"/>
</dbReference>
<organism evidence="13 14">
    <name type="scientific">Diploscapter pachys</name>
    <dbReference type="NCBI Taxonomy" id="2018661"/>
    <lineage>
        <taxon>Eukaryota</taxon>
        <taxon>Metazoa</taxon>
        <taxon>Ecdysozoa</taxon>
        <taxon>Nematoda</taxon>
        <taxon>Chromadorea</taxon>
        <taxon>Rhabditida</taxon>
        <taxon>Rhabditina</taxon>
        <taxon>Rhabditomorpha</taxon>
        <taxon>Rhabditoidea</taxon>
        <taxon>Rhabditidae</taxon>
        <taxon>Diploscapter</taxon>
    </lineage>
</organism>
<dbReference type="STRING" id="2018661.A0A2A2KF01"/>
<evidence type="ECO:0000256" key="10">
    <source>
        <dbReference type="PROSITE-ProRule" id="PRU01357"/>
    </source>
</evidence>
<evidence type="ECO:0000256" key="5">
    <source>
        <dbReference type="ARBA" id="ARBA00022723"/>
    </source>
</evidence>
<dbReference type="NCBIfam" id="TIGR00500">
    <property type="entry name" value="met_pdase_I"/>
    <property type="match status" value="1"/>
</dbReference>
<keyword evidence="5 9" id="KW-0479">Metal-binding</keyword>
<keyword evidence="6 10" id="KW-0863">Zinc-finger</keyword>
<dbReference type="PANTHER" id="PTHR43330">
    <property type="entry name" value="METHIONINE AMINOPEPTIDASE"/>
    <property type="match status" value="1"/>
</dbReference>
<comment type="subunit">
    <text evidence="9">Associates with the 60S ribosomal subunit of the 80S translational complex.</text>
</comment>
<dbReference type="OrthoDB" id="3209743at2759"/>
<dbReference type="PRINTS" id="PR00599">
    <property type="entry name" value="MAPEPTIDASE"/>
</dbReference>
<feature type="binding site" evidence="9">
    <location>
        <position position="343"/>
    </location>
    <ligand>
        <name>Zn(2+)</name>
        <dbReference type="ChEBI" id="CHEBI:29105"/>
        <label>4</label>
        <note>catalytic</note>
    </ligand>
</feature>
<proteinExistence type="inferred from homology"/>
<reference evidence="13 14" key="1">
    <citation type="journal article" date="2017" name="Curr. Biol.">
        <title>Genome architecture and evolution of a unichromosomal asexual nematode.</title>
        <authorList>
            <person name="Fradin H."/>
            <person name="Zegar C."/>
            <person name="Gutwein M."/>
            <person name="Lucas J."/>
            <person name="Kovtun M."/>
            <person name="Corcoran D."/>
            <person name="Baugh L.R."/>
            <person name="Kiontke K."/>
            <person name="Gunsalus K."/>
            <person name="Fitch D.H."/>
            <person name="Piano F."/>
        </authorList>
    </citation>
    <scope>NUCLEOTIDE SEQUENCE [LARGE SCALE GENOMIC DNA]</scope>
    <source>
        <strain evidence="13">PF1309</strain>
    </source>
</reference>
<dbReference type="SUPFAM" id="SSF55920">
    <property type="entry name" value="Creatinase/aminopeptidase"/>
    <property type="match status" value="1"/>
</dbReference>
<dbReference type="Proteomes" id="UP000218231">
    <property type="component" value="Unassembled WGS sequence"/>
</dbReference>
<feature type="binding site" evidence="9">
    <location>
        <position position="215"/>
    </location>
    <ligand>
        <name>Zn(2+)</name>
        <dbReference type="ChEBI" id="CHEBI:29105"/>
        <label>4</label>
        <note>catalytic</note>
    </ligand>
</feature>
<feature type="binding site" evidence="9">
    <location>
        <position position="279"/>
    </location>
    <ligand>
        <name>Zn(2+)</name>
        <dbReference type="ChEBI" id="CHEBI:29105"/>
        <label>4</label>
        <note>catalytic</note>
    </ligand>
</feature>
<dbReference type="GO" id="GO:0008270">
    <property type="term" value="F:zinc ion binding"/>
    <property type="evidence" value="ECO:0007669"/>
    <property type="project" value="UniProtKB-KW"/>
</dbReference>
<evidence type="ECO:0000256" key="2">
    <source>
        <dbReference type="ARBA" id="ARBA00022438"/>
    </source>
</evidence>
<evidence type="ECO:0000259" key="12">
    <source>
        <dbReference type="PROSITE" id="PS52013"/>
    </source>
</evidence>
<evidence type="ECO:0000256" key="7">
    <source>
        <dbReference type="ARBA" id="ARBA00022801"/>
    </source>
</evidence>
<evidence type="ECO:0000256" key="9">
    <source>
        <dbReference type="HAMAP-Rule" id="MF_03174"/>
    </source>
</evidence>
<comment type="cofactor">
    <cofactor evidence="9">
        <name>Zn(2+)</name>
        <dbReference type="ChEBI" id="CHEBI:29105"/>
    </cofactor>
    <cofactor evidence="9">
        <name>Co(2+)</name>
        <dbReference type="ChEBI" id="CHEBI:48828"/>
    </cofactor>
    <cofactor evidence="9">
        <name>Mn(2+)</name>
        <dbReference type="ChEBI" id="CHEBI:29035"/>
    </cofactor>
    <cofactor evidence="9">
        <name>Fe(2+)</name>
        <dbReference type="ChEBI" id="CHEBI:29033"/>
    </cofactor>
    <text evidence="9">Binds 2 divalent metal cations per subunit. Has a high-affinity and a low affinity metal-binding site. The true nature of the physiological cofactor is under debate. The enzyme is active with zinc, cobalt, manganese or divalent iron ions. Has high activity with zinc; zinc cofactor is transferred into the active site region by the ZNG1 zinc chaperone.</text>
</comment>
<dbReference type="HAMAP" id="MF_01974">
    <property type="entry name" value="MetAP_1"/>
    <property type="match status" value="1"/>
</dbReference>
<dbReference type="AlphaFoldDB" id="A0A2A2KF01"/>
<dbReference type="EC" id="3.4.11.18" evidence="11"/>
<dbReference type="GO" id="GO:0005829">
    <property type="term" value="C:cytosol"/>
    <property type="evidence" value="ECO:0007669"/>
    <property type="project" value="TreeGrafter"/>
</dbReference>
<comment type="cofactor">
    <cofactor evidence="11">
        <name>Co(2+)</name>
        <dbReference type="ChEBI" id="CHEBI:48828"/>
    </cofactor>
    <cofactor evidence="11">
        <name>Zn(2+)</name>
        <dbReference type="ChEBI" id="CHEBI:29105"/>
    </cofactor>
    <cofactor evidence="11">
        <name>Mn(2+)</name>
        <dbReference type="ChEBI" id="CHEBI:29035"/>
    </cofactor>
    <cofactor evidence="11">
        <name>Fe(2+)</name>
        <dbReference type="ChEBI" id="CHEBI:29033"/>
    </cofactor>
    <text evidence="11">Binds 2 divalent metal cations per subunit. Has a high-affinity and a low affinity metal-binding site. The true nature of the physiological cofactor is under debate. The enzyme is active with cobalt, zinc, manganese or divalent iron ions.</text>
</comment>
<dbReference type="InterPro" id="IPR001714">
    <property type="entry name" value="Pept_M24_MAP"/>
</dbReference>
<dbReference type="InterPro" id="IPR031615">
    <property type="entry name" value="Zfn-C6H2"/>
</dbReference>
<evidence type="ECO:0000256" key="8">
    <source>
        <dbReference type="ARBA" id="ARBA00022833"/>
    </source>
</evidence>
<feature type="binding site" evidence="9">
    <location>
        <position position="312"/>
    </location>
    <ligand>
        <name>Zn(2+)</name>
        <dbReference type="ChEBI" id="CHEBI:29105"/>
        <label>4</label>
        <note>catalytic</note>
    </ligand>
</feature>